<dbReference type="AlphaFoldDB" id="A0A316EZD7"/>
<proteinExistence type="predicted"/>
<comment type="caution">
    <text evidence="1">The sequence shown here is derived from an EMBL/GenBank/DDBJ whole genome shotgun (WGS) entry which is preliminary data.</text>
</comment>
<gene>
    <name evidence="1" type="ORF">C7419_1011498</name>
</gene>
<protein>
    <submittedName>
        <fullName evidence="1">Uncharacterized protein</fullName>
    </submittedName>
</protein>
<sequence>MMSIGGTIGVTLDAPDPGRITLAFQDSPFGLHGSLVGNYVPDEDRYVVTSLAANAADPPPAHLLSRLGELQMSFYLEDERLDGDIAHLPSSPLPGAPPLAGLIHATSRRTLPALASIAGEYAFMVTGALHVEGSPFPVHGSNSATAGYARITPDGTLHVCLNQDGEAGCTGAASDASAPVARLEVADQTRYPGVFEVRAEGELAGRMFASHAGDAWTLAIDQQQSLGDKLELAAWVLHSKTPLKEDVLSGNWSCRQPAVNFPLLTTTALAGGMDSHTLWIDGDTIAGGRVPGAGSNLSLNAAFGVFSETRPASVNGLAHVQWFDPPMRPDGERIREQVLMPISGRHMVYLSEMRKDLDSVVWGACLRV</sequence>
<name>A0A316EZD7_9BURK</name>
<reference evidence="1 2" key="1">
    <citation type="submission" date="2018-05" db="EMBL/GenBank/DDBJ databases">
        <title>Genomic Encyclopedia of Type Strains, Phase IV (KMG-V): Genome sequencing to study the core and pangenomes of soil and plant-associated prokaryotes.</title>
        <authorList>
            <person name="Whitman W."/>
        </authorList>
    </citation>
    <scope>NUCLEOTIDE SEQUENCE [LARGE SCALE GENOMIC DNA]</scope>
    <source>
        <strain evidence="1 2">SLV-132</strain>
    </source>
</reference>
<evidence type="ECO:0000313" key="2">
    <source>
        <dbReference type="Proteomes" id="UP000245754"/>
    </source>
</evidence>
<keyword evidence="2" id="KW-1185">Reference proteome</keyword>
<dbReference type="Proteomes" id="UP000245754">
    <property type="component" value="Unassembled WGS sequence"/>
</dbReference>
<organism evidence="1 2">
    <name type="scientific">Cupriavidus plantarum</name>
    <dbReference type="NCBI Taxonomy" id="942865"/>
    <lineage>
        <taxon>Bacteria</taxon>
        <taxon>Pseudomonadati</taxon>
        <taxon>Pseudomonadota</taxon>
        <taxon>Betaproteobacteria</taxon>
        <taxon>Burkholderiales</taxon>
        <taxon>Burkholderiaceae</taxon>
        <taxon>Cupriavidus</taxon>
    </lineage>
</organism>
<dbReference type="EMBL" id="QGGT01000001">
    <property type="protein sequence ID" value="PWK37616.1"/>
    <property type="molecule type" value="Genomic_DNA"/>
</dbReference>
<accession>A0A316EZD7</accession>
<evidence type="ECO:0000313" key="1">
    <source>
        <dbReference type="EMBL" id="PWK37616.1"/>
    </source>
</evidence>